<dbReference type="KEGG" id="tah:SU86_006265"/>
<dbReference type="GeneID" id="24874153"/>
<reference evidence="1 2" key="1">
    <citation type="journal article" date="2016" name="Sci. Rep.">
        <title>A novel ammonia-oxidizing archaeon from wastewater treatment plant: Its enrichment, physiological and genomic characteristics.</title>
        <authorList>
            <person name="Li Y."/>
            <person name="Ding K."/>
            <person name="Wen X."/>
            <person name="Zhang B."/>
            <person name="Shen B."/>
            <person name="Yang Y."/>
        </authorList>
    </citation>
    <scope>NUCLEOTIDE SEQUENCE [LARGE SCALE GENOMIC DNA]</scope>
    <source>
        <strain evidence="1 2">SAT1</strain>
    </source>
</reference>
<gene>
    <name evidence="1" type="ORF">SU86_006265</name>
</gene>
<evidence type="ECO:0008006" key="3">
    <source>
        <dbReference type="Google" id="ProtNLM"/>
    </source>
</evidence>
<evidence type="ECO:0000313" key="2">
    <source>
        <dbReference type="Proteomes" id="UP000266745"/>
    </source>
</evidence>
<proteinExistence type="predicted"/>
<dbReference type="RefSeq" id="WP_048186641.1">
    <property type="nucleotide sequence ID" value="NZ_CP011097.1"/>
</dbReference>
<organism evidence="1 2">
    <name type="scientific">Candidatus Nitrosotenuis cloacae</name>
    <dbReference type="NCBI Taxonomy" id="1603555"/>
    <lineage>
        <taxon>Archaea</taxon>
        <taxon>Nitrososphaerota</taxon>
        <taxon>Candidatus Nitrosotenuis</taxon>
    </lineage>
</organism>
<accession>A0A3G1B319</accession>
<dbReference type="Proteomes" id="UP000266745">
    <property type="component" value="Chromosome"/>
</dbReference>
<dbReference type="OrthoDB" id="8874at2157"/>
<protein>
    <recommendedName>
        <fullName evidence="3">PH domain-containing protein</fullName>
    </recommendedName>
</protein>
<dbReference type="STRING" id="1603555.SU86_006265"/>
<evidence type="ECO:0000313" key="1">
    <source>
        <dbReference type="EMBL" id="AJZ76040.1"/>
    </source>
</evidence>
<name>A0A3G1B319_9ARCH</name>
<keyword evidence="2" id="KW-1185">Reference proteome</keyword>
<dbReference type="EMBL" id="CP011097">
    <property type="protein sequence ID" value="AJZ76040.1"/>
    <property type="molecule type" value="Genomic_DNA"/>
</dbReference>
<dbReference type="AlphaFoldDB" id="A0A3G1B319"/>
<sequence>MDSDEKIKTHLLSVWLEEKKLFTKSKECMFFVTDKGLYFVSKTEAKSQWWKSTVQRQIVYLIKDPENTILTHDGYGEKNLTADLENEKNPRYAMSDVIEVGMEEKAWGTILFLKLRDGEKERKFHLSIVKDWVTYPAKAPMSFLRVNWTPVVQYIKSRVES</sequence>